<proteinExistence type="predicted"/>
<feature type="non-terminal residue" evidence="2">
    <location>
        <position position="116"/>
    </location>
</feature>
<organism evidence="2 3">
    <name type="scientific">Trifolium medium</name>
    <dbReference type="NCBI Taxonomy" id="97028"/>
    <lineage>
        <taxon>Eukaryota</taxon>
        <taxon>Viridiplantae</taxon>
        <taxon>Streptophyta</taxon>
        <taxon>Embryophyta</taxon>
        <taxon>Tracheophyta</taxon>
        <taxon>Spermatophyta</taxon>
        <taxon>Magnoliopsida</taxon>
        <taxon>eudicotyledons</taxon>
        <taxon>Gunneridae</taxon>
        <taxon>Pentapetalae</taxon>
        <taxon>rosids</taxon>
        <taxon>fabids</taxon>
        <taxon>Fabales</taxon>
        <taxon>Fabaceae</taxon>
        <taxon>Papilionoideae</taxon>
        <taxon>50 kb inversion clade</taxon>
        <taxon>NPAAA clade</taxon>
        <taxon>Hologalegina</taxon>
        <taxon>IRL clade</taxon>
        <taxon>Trifolieae</taxon>
        <taxon>Trifolium</taxon>
    </lineage>
</organism>
<comment type="caution">
    <text evidence="2">The sequence shown here is derived from an EMBL/GenBank/DDBJ whole genome shotgun (WGS) entry which is preliminary data.</text>
</comment>
<name>A0A392S1R8_9FABA</name>
<feature type="region of interest" description="Disordered" evidence="1">
    <location>
        <begin position="1"/>
        <end position="42"/>
    </location>
</feature>
<evidence type="ECO:0000256" key="1">
    <source>
        <dbReference type="SAM" id="MobiDB-lite"/>
    </source>
</evidence>
<dbReference type="Proteomes" id="UP000265520">
    <property type="component" value="Unassembled WGS sequence"/>
</dbReference>
<reference evidence="2 3" key="1">
    <citation type="journal article" date="2018" name="Front. Plant Sci.">
        <title>Red Clover (Trifolium pratense) and Zigzag Clover (T. medium) - A Picture of Genomic Similarities and Differences.</title>
        <authorList>
            <person name="Dluhosova J."/>
            <person name="Istvanek J."/>
            <person name="Nedelnik J."/>
            <person name="Repkova J."/>
        </authorList>
    </citation>
    <scope>NUCLEOTIDE SEQUENCE [LARGE SCALE GENOMIC DNA]</scope>
    <source>
        <strain evidence="3">cv. 10/8</strain>
        <tissue evidence="2">Leaf</tissue>
    </source>
</reference>
<feature type="compositionally biased region" description="Acidic residues" evidence="1">
    <location>
        <begin position="1"/>
        <end position="10"/>
    </location>
</feature>
<dbReference type="AlphaFoldDB" id="A0A392S1R8"/>
<keyword evidence="3" id="KW-1185">Reference proteome</keyword>
<sequence length="116" mass="13482">SPFTEDEDEVQVITERQAGKQPQKPPQNSAKKTQQDPSPSALDITALLATLRQTNTMLNEQNKRITTLEENQRHIMDYCRFPPWRPQRSAIPPTKQAEPNKRRLPLERLQQPSKKR</sequence>
<feature type="non-terminal residue" evidence="2">
    <location>
        <position position="1"/>
    </location>
</feature>
<feature type="region of interest" description="Disordered" evidence="1">
    <location>
        <begin position="81"/>
        <end position="116"/>
    </location>
</feature>
<dbReference type="EMBL" id="LXQA010296503">
    <property type="protein sequence ID" value="MCI41805.1"/>
    <property type="molecule type" value="Genomic_DNA"/>
</dbReference>
<protein>
    <submittedName>
        <fullName evidence="2">Uncharacterized protein</fullName>
    </submittedName>
</protein>
<evidence type="ECO:0000313" key="2">
    <source>
        <dbReference type="EMBL" id="MCI41805.1"/>
    </source>
</evidence>
<feature type="compositionally biased region" description="Polar residues" evidence="1">
    <location>
        <begin position="26"/>
        <end position="38"/>
    </location>
</feature>
<evidence type="ECO:0000313" key="3">
    <source>
        <dbReference type="Proteomes" id="UP000265520"/>
    </source>
</evidence>
<accession>A0A392S1R8</accession>